<evidence type="ECO:0000313" key="2">
    <source>
        <dbReference type="Proteomes" id="UP000887458"/>
    </source>
</evidence>
<reference evidence="1 2" key="1">
    <citation type="journal article" date="2018" name="J. Allergy Clin. Immunol.">
        <title>High-quality assembly of Dermatophagoides pteronyssinus genome and transcriptome reveals a wide range of novel allergens.</title>
        <authorList>
            <person name="Liu X.Y."/>
            <person name="Yang K.Y."/>
            <person name="Wang M.Q."/>
            <person name="Kwok J.S."/>
            <person name="Zeng X."/>
            <person name="Yang Z."/>
            <person name="Xiao X.J."/>
            <person name="Lau C.P."/>
            <person name="Li Y."/>
            <person name="Huang Z.M."/>
            <person name="Ba J.G."/>
            <person name="Yim A.K."/>
            <person name="Ouyang C.Y."/>
            <person name="Ngai S.M."/>
            <person name="Chan T.F."/>
            <person name="Leung E.L."/>
            <person name="Liu L."/>
            <person name="Liu Z.G."/>
            <person name="Tsui S.K."/>
        </authorList>
    </citation>
    <scope>NUCLEOTIDE SEQUENCE [LARGE SCALE GENOMIC DNA]</scope>
    <source>
        <strain evidence="1">Derp</strain>
    </source>
</reference>
<accession>A0ABQ8JIW4</accession>
<dbReference type="EMBL" id="NJHN03000036">
    <property type="protein sequence ID" value="KAH9422432.1"/>
    <property type="molecule type" value="Genomic_DNA"/>
</dbReference>
<proteinExistence type="predicted"/>
<organism evidence="1 2">
    <name type="scientific">Dermatophagoides pteronyssinus</name>
    <name type="common">European house dust mite</name>
    <dbReference type="NCBI Taxonomy" id="6956"/>
    <lineage>
        <taxon>Eukaryota</taxon>
        <taxon>Metazoa</taxon>
        <taxon>Ecdysozoa</taxon>
        <taxon>Arthropoda</taxon>
        <taxon>Chelicerata</taxon>
        <taxon>Arachnida</taxon>
        <taxon>Acari</taxon>
        <taxon>Acariformes</taxon>
        <taxon>Sarcoptiformes</taxon>
        <taxon>Astigmata</taxon>
        <taxon>Psoroptidia</taxon>
        <taxon>Analgoidea</taxon>
        <taxon>Pyroglyphidae</taxon>
        <taxon>Dermatophagoidinae</taxon>
        <taxon>Dermatophagoides</taxon>
    </lineage>
</organism>
<comment type="caution">
    <text evidence="1">The sequence shown here is derived from an EMBL/GenBank/DDBJ whole genome shotgun (WGS) entry which is preliminary data.</text>
</comment>
<sequence>MFNRHLLIGQPQSVLLPLFAPLFPPPPFIPTNDPTPLIILSRIDSPSLITTLVNFFVFSSTVISNATGLDGVIGRTLAVLAEPLLLLPFNDFVVVFESFESFWI</sequence>
<name>A0ABQ8JIW4_DERPT</name>
<evidence type="ECO:0000313" key="1">
    <source>
        <dbReference type="EMBL" id="KAH9422432.1"/>
    </source>
</evidence>
<dbReference type="Proteomes" id="UP000887458">
    <property type="component" value="Unassembled WGS sequence"/>
</dbReference>
<reference evidence="1 2" key="2">
    <citation type="journal article" date="2022" name="Mol. Biol. Evol.">
        <title>Comparative Genomics Reveals Insights into the Divergent Evolution of Astigmatic Mites and Household Pest Adaptations.</title>
        <authorList>
            <person name="Xiong Q."/>
            <person name="Wan A.T."/>
            <person name="Liu X."/>
            <person name="Fung C.S."/>
            <person name="Xiao X."/>
            <person name="Malainual N."/>
            <person name="Hou J."/>
            <person name="Wang L."/>
            <person name="Wang M."/>
            <person name="Yang K.Y."/>
            <person name="Cui Y."/>
            <person name="Leung E.L."/>
            <person name="Nong W."/>
            <person name="Shin S.K."/>
            <person name="Au S.W."/>
            <person name="Jeong K.Y."/>
            <person name="Chew F.T."/>
            <person name="Hui J.H."/>
            <person name="Leung T.F."/>
            <person name="Tungtrongchitr A."/>
            <person name="Zhong N."/>
            <person name="Liu Z."/>
            <person name="Tsui S.K."/>
        </authorList>
    </citation>
    <scope>NUCLEOTIDE SEQUENCE [LARGE SCALE GENOMIC DNA]</scope>
    <source>
        <strain evidence="1">Derp</strain>
    </source>
</reference>
<protein>
    <submittedName>
        <fullName evidence="1">Uncharacterized protein</fullName>
    </submittedName>
</protein>
<gene>
    <name evidence="1" type="ORF">DERP_003108</name>
</gene>
<keyword evidence="2" id="KW-1185">Reference proteome</keyword>